<keyword evidence="1" id="KW-0202">Cytokine</keyword>
<dbReference type="AlphaFoldDB" id="A0A8C2QAD3"/>
<feature type="signal peptide" evidence="2">
    <location>
        <begin position="1"/>
        <end position="21"/>
    </location>
</feature>
<evidence type="ECO:0000256" key="1">
    <source>
        <dbReference type="ARBA" id="ARBA00022514"/>
    </source>
</evidence>
<evidence type="ECO:0000259" key="3">
    <source>
        <dbReference type="Pfam" id="PF00048"/>
    </source>
</evidence>
<organism evidence="4 5">
    <name type="scientific">Cyprinus carpio</name>
    <name type="common">Common carp</name>
    <dbReference type="NCBI Taxonomy" id="7962"/>
    <lineage>
        <taxon>Eukaryota</taxon>
        <taxon>Metazoa</taxon>
        <taxon>Chordata</taxon>
        <taxon>Craniata</taxon>
        <taxon>Vertebrata</taxon>
        <taxon>Euteleostomi</taxon>
        <taxon>Actinopterygii</taxon>
        <taxon>Neopterygii</taxon>
        <taxon>Teleostei</taxon>
        <taxon>Ostariophysi</taxon>
        <taxon>Cypriniformes</taxon>
        <taxon>Cyprinidae</taxon>
        <taxon>Cyprininae</taxon>
        <taxon>Cyprinus</taxon>
    </lineage>
</organism>
<dbReference type="InterPro" id="IPR036048">
    <property type="entry name" value="Interleukin_8-like_sf"/>
</dbReference>
<dbReference type="GO" id="GO:0008009">
    <property type="term" value="F:chemokine activity"/>
    <property type="evidence" value="ECO:0007669"/>
    <property type="project" value="InterPro"/>
</dbReference>
<evidence type="ECO:0000313" key="4">
    <source>
        <dbReference type="Ensembl" id="ENSCCRP00020118006.1"/>
    </source>
</evidence>
<dbReference type="Pfam" id="PF00048">
    <property type="entry name" value="IL8"/>
    <property type="match status" value="1"/>
</dbReference>
<proteinExistence type="predicted"/>
<dbReference type="Ensembl" id="ENSCCRT00020128626.1">
    <property type="protein sequence ID" value="ENSCCRP00020118006.1"/>
    <property type="gene ID" value="ENSCCRG00020053056.1"/>
</dbReference>
<dbReference type="GO" id="GO:0006955">
    <property type="term" value="P:immune response"/>
    <property type="evidence" value="ECO:0007669"/>
    <property type="project" value="InterPro"/>
</dbReference>
<accession>A0A8C2QAD3</accession>
<dbReference type="SUPFAM" id="SSF54117">
    <property type="entry name" value="Interleukin 8-like chemokines"/>
    <property type="match status" value="1"/>
</dbReference>
<dbReference type="InterPro" id="IPR001811">
    <property type="entry name" value="Chemokine_IL8-like_dom"/>
</dbReference>
<keyword evidence="2" id="KW-0732">Signal</keyword>
<evidence type="ECO:0000313" key="5">
    <source>
        <dbReference type="Proteomes" id="UP000694701"/>
    </source>
</evidence>
<sequence length="97" mass="11095">MKFTLFAAFIFSVGWMSVVEAAANIVDYFIQEPVLCPVRAVRFQTKKNIVICSDPDSKWAKKVMGRVDRRKTTTKPTTCYTNLSQDKKKLTTHFSVN</sequence>
<feature type="chain" id="PRO_5034716358" description="Chemokine interleukin-8-like domain-containing protein" evidence="2">
    <location>
        <begin position="22"/>
        <end position="97"/>
    </location>
</feature>
<dbReference type="Gene3D" id="2.40.50.40">
    <property type="match status" value="1"/>
</dbReference>
<name>A0A8C2QAD3_CYPCA</name>
<feature type="domain" description="Chemokine interleukin-8-like" evidence="3">
    <location>
        <begin position="24"/>
        <end position="64"/>
    </location>
</feature>
<reference evidence="4" key="1">
    <citation type="submission" date="2025-08" db="UniProtKB">
        <authorList>
            <consortium name="Ensembl"/>
        </authorList>
    </citation>
    <scope>IDENTIFICATION</scope>
</reference>
<dbReference type="GO" id="GO:0005615">
    <property type="term" value="C:extracellular space"/>
    <property type="evidence" value="ECO:0007669"/>
    <property type="project" value="UniProtKB-KW"/>
</dbReference>
<dbReference type="Proteomes" id="UP000694701">
    <property type="component" value="Unplaced"/>
</dbReference>
<evidence type="ECO:0000256" key="2">
    <source>
        <dbReference type="SAM" id="SignalP"/>
    </source>
</evidence>
<protein>
    <recommendedName>
        <fullName evidence="3">Chemokine interleukin-8-like domain-containing protein</fullName>
    </recommendedName>
</protein>